<reference evidence="2 3" key="1">
    <citation type="submission" date="2011-05" db="EMBL/GenBank/DDBJ databases">
        <title>Whole genome sequence of Microlunatus phosphovorus NM-1.</title>
        <authorList>
            <person name="Hosoyama A."/>
            <person name="Sasaki K."/>
            <person name="Harada T."/>
            <person name="Igarashi R."/>
            <person name="Kawakoshi A."/>
            <person name="Sasagawa M."/>
            <person name="Fukada J."/>
            <person name="Nakamura S."/>
            <person name="Katano Y."/>
            <person name="Hanada S."/>
            <person name="Kamagata Y."/>
            <person name="Nakamura N."/>
            <person name="Yamazaki S."/>
            <person name="Fujita N."/>
        </authorList>
    </citation>
    <scope>NUCLEOTIDE SEQUENCE [LARGE SCALE GENOMIC DNA]</scope>
    <source>
        <strain evidence="3">ATCC 700054 / DSM 10555 / JCM 9379 / NBRC 101784 / NCIMB 13414 / VKM Ac-1990 / NM-1</strain>
    </source>
</reference>
<dbReference type="InterPro" id="IPR011047">
    <property type="entry name" value="Quinoprotein_ADH-like_sf"/>
</dbReference>
<evidence type="ECO:0000313" key="2">
    <source>
        <dbReference type="EMBL" id="BAK37062.1"/>
    </source>
</evidence>
<evidence type="ECO:0000313" key="3">
    <source>
        <dbReference type="Proteomes" id="UP000007947"/>
    </source>
</evidence>
<sequence>MRIAELMEHPGGYRSRRTRAAPLRAYAPSCPGVVLYDSRQILTLVESLDLGPPSRPAGAKRGRLVAVAAGAVVIITSLAIYNNTRDHEPASSPAPSTTPTNQPLPTPSAMPTPTSSPSPGQQWRIRGFLDDTNLDLFARSDNRLYRIQTAKQLVTAIDTPASSSGGPKIFIVDRGQIIVRDWGDAADGFRVYDGKRPEALPEGLATPETIWPGPPGRLWVTTYRGEVPTTRLTDLEGRPADADRGPSSYPADAVQTDGRGGLILSSSGGYYVMTPNGPRRLTRGEVLAVGTSAILITDCDDRLRCSRYLLDRDTGVRRRIGPAPVNDNESGVMSRDGRYAVLRNWARSGSAELRILDLRTGDVLTRIADSRGYGDVSSLLWLPDDRLVGILDGSLFLYDPTDGKVTKPDLHLEGIQQLGLRAPT</sequence>
<dbReference type="KEGG" id="mph:MLP_40480"/>
<feature type="compositionally biased region" description="Pro residues" evidence="1">
    <location>
        <begin position="102"/>
        <end position="116"/>
    </location>
</feature>
<feature type="compositionally biased region" description="Basic and acidic residues" evidence="1">
    <location>
        <begin position="235"/>
        <end position="244"/>
    </location>
</feature>
<feature type="compositionally biased region" description="Low complexity" evidence="1">
    <location>
        <begin position="90"/>
        <end position="100"/>
    </location>
</feature>
<dbReference type="eggNOG" id="ENOG50348KS">
    <property type="taxonomic scope" value="Bacteria"/>
</dbReference>
<dbReference type="EMBL" id="AP012204">
    <property type="protein sequence ID" value="BAK37062.1"/>
    <property type="molecule type" value="Genomic_DNA"/>
</dbReference>
<feature type="region of interest" description="Disordered" evidence="1">
    <location>
        <begin position="235"/>
        <end position="258"/>
    </location>
</feature>
<protein>
    <submittedName>
        <fullName evidence="2">Uncharacterized protein</fullName>
    </submittedName>
</protein>
<organism evidence="2 3">
    <name type="scientific">Microlunatus phosphovorus (strain ATCC 700054 / DSM 10555 / JCM 9379 / NBRC 101784 / NCIMB 13414 / VKM Ac-1990 / NM-1)</name>
    <dbReference type="NCBI Taxonomy" id="1032480"/>
    <lineage>
        <taxon>Bacteria</taxon>
        <taxon>Bacillati</taxon>
        <taxon>Actinomycetota</taxon>
        <taxon>Actinomycetes</taxon>
        <taxon>Propionibacteriales</taxon>
        <taxon>Propionibacteriaceae</taxon>
        <taxon>Microlunatus</taxon>
    </lineage>
</organism>
<name>F5XR40_MICPN</name>
<feature type="region of interest" description="Disordered" evidence="1">
    <location>
        <begin position="85"/>
        <end position="122"/>
    </location>
</feature>
<gene>
    <name evidence="2" type="ordered locus">MLP_40480</name>
</gene>
<dbReference type="AlphaFoldDB" id="F5XR40"/>
<dbReference type="SUPFAM" id="SSF50998">
    <property type="entry name" value="Quinoprotein alcohol dehydrogenase-like"/>
    <property type="match status" value="1"/>
</dbReference>
<evidence type="ECO:0000256" key="1">
    <source>
        <dbReference type="SAM" id="MobiDB-lite"/>
    </source>
</evidence>
<proteinExistence type="predicted"/>
<accession>F5XR40</accession>
<keyword evidence="3" id="KW-1185">Reference proteome</keyword>
<dbReference type="Proteomes" id="UP000007947">
    <property type="component" value="Chromosome"/>
</dbReference>
<dbReference type="HOGENOM" id="CLU_646910_0_0_11"/>